<dbReference type="Proteomes" id="UP000266643">
    <property type="component" value="Unassembled WGS sequence"/>
</dbReference>
<comment type="subcellular location">
    <subcellularLocation>
        <location evidence="1">Cytoplasm</location>
    </subcellularLocation>
</comment>
<evidence type="ECO:0000256" key="2">
    <source>
        <dbReference type="ARBA" id="ARBA00022490"/>
    </source>
</evidence>
<evidence type="ECO:0000313" key="7">
    <source>
        <dbReference type="EMBL" id="RHY06841.1"/>
    </source>
</evidence>
<dbReference type="InterPro" id="IPR051982">
    <property type="entry name" value="CiliaryAsmbly_MitoImport"/>
</dbReference>
<dbReference type="SUPFAM" id="SSF48452">
    <property type="entry name" value="TPR-like"/>
    <property type="match status" value="1"/>
</dbReference>
<gene>
    <name evidence="8" type="ORF">DYB30_000599</name>
    <name evidence="7" type="ORF">DYB36_000225</name>
</gene>
<dbReference type="GO" id="GO:0005829">
    <property type="term" value="C:cytosol"/>
    <property type="evidence" value="ECO:0007669"/>
    <property type="project" value="TreeGrafter"/>
</dbReference>
<feature type="compositionally biased region" description="Basic and acidic residues" evidence="6">
    <location>
        <begin position="443"/>
        <end position="456"/>
    </location>
</feature>
<sequence>MLFGTRTLYIVDEHANGAHHNSFDNRKFASMLAHEEAVDYFSLHKRKSKDVDVEMLDYEYVASCTDVDVLKNILVVLQSGKEGRYPPLEAAVEARLMEVLPPSETQRILRMKARPSETDIHSEAASLTAWEAQMASRSAELDAARKLSSRSLPPPRGGGNSAAPTVRISTKGDVVDVKPKGEKKNTIHAYDWRAWEKFDVDAAERELDMEDERRQDAVRQQKEELAARQARKRLDDAAMPASVDVAAMSAAEREVCAGLEKQKGNEAFRVGENDDAIRAYSRSLIFDPTSAVVFANRALVHLKLKNFSTAEDDCTMALRRDPLYFKAWSRRGIYIYVYTLFHWSNELMVGMTRFRRGKYDDAISDFEAALRLEPQSREIQKLLQKTKEKKVDVDGIPPACPPQAPPQPPAAPFQRFEILEVDDDDEKEEEVTTRGAIHTAESSAREAARRDQPATRVVAEKPFQRFEILEDE</sequence>
<dbReference type="PROSITE" id="PS50005">
    <property type="entry name" value="TPR"/>
    <property type="match status" value="1"/>
</dbReference>
<dbReference type="SMART" id="SM00028">
    <property type="entry name" value="TPR"/>
    <property type="match status" value="3"/>
</dbReference>
<dbReference type="Proteomes" id="UP000265427">
    <property type="component" value="Unassembled WGS sequence"/>
</dbReference>
<evidence type="ECO:0000256" key="3">
    <source>
        <dbReference type="ARBA" id="ARBA00022737"/>
    </source>
</evidence>
<organism evidence="7 9">
    <name type="scientific">Aphanomyces astaci</name>
    <name type="common">Crayfish plague agent</name>
    <dbReference type="NCBI Taxonomy" id="112090"/>
    <lineage>
        <taxon>Eukaryota</taxon>
        <taxon>Sar</taxon>
        <taxon>Stramenopiles</taxon>
        <taxon>Oomycota</taxon>
        <taxon>Saprolegniomycetes</taxon>
        <taxon>Saprolegniales</taxon>
        <taxon>Verrucalvaceae</taxon>
        <taxon>Aphanomyces</taxon>
    </lineage>
</organism>
<dbReference type="InterPro" id="IPR019734">
    <property type="entry name" value="TPR_rpt"/>
</dbReference>
<dbReference type="EMBL" id="QUSZ01006137">
    <property type="protein sequence ID" value="RHY06841.1"/>
    <property type="molecule type" value="Genomic_DNA"/>
</dbReference>
<dbReference type="Pfam" id="PF13432">
    <property type="entry name" value="TPR_16"/>
    <property type="match status" value="2"/>
</dbReference>
<dbReference type="VEuPathDB" id="FungiDB:H257_09258"/>
<evidence type="ECO:0000313" key="10">
    <source>
        <dbReference type="Proteomes" id="UP000266643"/>
    </source>
</evidence>
<evidence type="ECO:0000256" key="1">
    <source>
        <dbReference type="ARBA" id="ARBA00004496"/>
    </source>
</evidence>
<name>A0A397AN42_APHAT</name>
<evidence type="ECO:0000256" key="4">
    <source>
        <dbReference type="ARBA" id="ARBA00022803"/>
    </source>
</evidence>
<comment type="caution">
    <text evidence="7">The sequence shown here is derived from an EMBL/GenBank/DDBJ whole genome shotgun (WGS) entry which is preliminary data.</text>
</comment>
<feature type="region of interest" description="Disordered" evidence="6">
    <location>
        <begin position="423"/>
        <end position="456"/>
    </location>
</feature>
<keyword evidence="4 5" id="KW-0802">TPR repeat</keyword>
<evidence type="ECO:0000256" key="5">
    <source>
        <dbReference type="PROSITE-ProRule" id="PRU00339"/>
    </source>
</evidence>
<keyword evidence="2" id="KW-0963">Cytoplasm</keyword>
<reference evidence="9 10" key="1">
    <citation type="submission" date="2018-08" db="EMBL/GenBank/DDBJ databases">
        <title>Aphanomyces genome sequencing and annotation.</title>
        <authorList>
            <person name="Minardi D."/>
            <person name="Oidtmann B."/>
            <person name="Van Der Giezen M."/>
            <person name="Studholme D.J."/>
        </authorList>
    </citation>
    <scope>NUCLEOTIDE SEQUENCE [LARGE SCALE GENOMIC DNA]</scope>
    <source>
        <strain evidence="8 10">D2</strain>
        <strain evidence="7 9">Kv</strain>
    </source>
</reference>
<dbReference type="PANTHER" id="PTHR45984:SF1">
    <property type="entry name" value="SPAG1 AXONEMAL DYNEIN ASSEMBLY FACTOR"/>
    <property type="match status" value="1"/>
</dbReference>
<dbReference type="GO" id="GO:0006626">
    <property type="term" value="P:protein targeting to mitochondrion"/>
    <property type="evidence" value="ECO:0007669"/>
    <property type="project" value="TreeGrafter"/>
</dbReference>
<feature type="region of interest" description="Disordered" evidence="6">
    <location>
        <begin position="141"/>
        <end position="166"/>
    </location>
</feature>
<dbReference type="GO" id="GO:0031072">
    <property type="term" value="F:heat shock protein binding"/>
    <property type="evidence" value="ECO:0007669"/>
    <property type="project" value="TreeGrafter"/>
</dbReference>
<dbReference type="Gene3D" id="1.25.40.10">
    <property type="entry name" value="Tetratricopeptide repeat domain"/>
    <property type="match status" value="1"/>
</dbReference>
<evidence type="ECO:0000256" key="6">
    <source>
        <dbReference type="SAM" id="MobiDB-lite"/>
    </source>
</evidence>
<feature type="repeat" description="TPR" evidence="5">
    <location>
        <begin position="343"/>
        <end position="376"/>
    </location>
</feature>
<evidence type="ECO:0000313" key="8">
    <source>
        <dbReference type="EMBL" id="RHY51393.1"/>
    </source>
</evidence>
<dbReference type="AlphaFoldDB" id="A0A397AN42"/>
<evidence type="ECO:0000313" key="9">
    <source>
        <dbReference type="Proteomes" id="UP000265427"/>
    </source>
</evidence>
<protein>
    <submittedName>
        <fullName evidence="7">Uncharacterized protein</fullName>
    </submittedName>
</protein>
<dbReference type="PANTHER" id="PTHR45984">
    <property type="entry name" value="RNA (RNA) POLYMERASE II ASSOCIATED PROTEIN HOMOLOG"/>
    <property type="match status" value="1"/>
</dbReference>
<dbReference type="InterPro" id="IPR011990">
    <property type="entry name" value="TPR-like_helical_dom_sf"/>
</dbReference>
<accession>A0A397AN42</accession>
<keyword evidence="3" id="KW-0677">Repeat</keyword>
<proteinExistence type="predicted"/>
<dbReference type="EMBL" id="QUTD01007182">
    <property type="protein sequence ID" value="RHY51393.1"/>
    <property type="molecule type" value="Genomic_DNA"/>
</dbReference>
<dbReference type="GO" id="GO:0005739">
    <property type="term" value="C:mitochondrion"/>
    <property type="evidence" value="ECO:0007669"/>
    <property type="project" value="TreeGrafter"/>
</dbReference>